<feature type="compositionally biased region" description="Basic residues" evidence="3">
    <location>
        <begin position="541"/>
        <end position="560"/>
    </location>
</feature>
<dbReference type="EMBL" id="LN727601">
    <property type="protein sequence ID" value="CEP12314.1"/>
    <property type="molecule type" value="Genomic_DNA"/>
</dbReference>
<feature type="compositionally biased region" description="Basic and acidic residues" evidence="3">
    <location>
        <begin position="561"/>
        <end position="594"/>
    </location>
</feature>
<dbReference type="PROSITE" id="PS50158">
    <property type="entry name" value="ZF_CCHC"/>
    <property type="match status" value="1"/>
</dbReference>
<feature type="region of interest" description="Disordered" evidence="3">
    <location>
        <begin position="175"/>
        <end position="267"/>
    </location>
</feature>
<feature type="compositionally biased region" description="Polar residues" evidence="3">
    <location>
        <begin position="189"/>
        <end position="200"/>
    </location>
</feature>
<proteinExistence type="predicted"/>
<keyword evidence="2" id="KW-0175">Coiled coil</keyword>
<dbReference type="GO" id="GO:0008270">
    <property type="term" value="F:zinc ion binding"/>
    <property type="evidence" value="ECO:0007669"/>
    <property type="project" value="UniProtKB-KW"/>
</dbReference>
<organism evidence="5 6">
    <name type="scientific">Parasitella parasitica</name>
    <dbReference type="NCBI Taxonomy" id="35722"/>
    <lineage>
        <taxon>Eukaryota</taxon>
        <taxon>Fungi</taxon>
        <taxon>Fungi incertae sedis</taxon>
        <taxon>Mucoromycota</taxon>
        <taxon>Mucoromycotina</taxon>
        <taxon>Mucoromycetes</taxon>
        <taxon>Mucorales</taxon>
        <taxon>Mucorineae</taxon>
        <taxon>Mucoraceae</taxon>
        <taxon>Parasitella</taxon>
    </lineage>
</organism>
<evidence type="ECO:0000313" key="6">
    <source>
        <dbReference type="Proteomes" id="UP000054107"/>
    </source>
</evidence>
<evidence type="ECO:0000313" key="5">
    <source>
        <dbReference type="EMBL" id="CEP12314.1"/>
    </source>
</evidence>
<feature type="domain" description="CCHC-type" evidence="4">
    <location>
        <begin position="475"/>
        <end position="490"/>
    </location>
</feature>
<dbReference type="GO" id="GO:0003676">
    <property type="term" value="F:nucleic acid binding"/>
    <property type="evidence" value="ECO:0007669"/>
    <property type="project" value="InterPro"/>
</dbReference>
<feature type="compositionally biased region" description="Low complexity" evidence="3">
    <location>
        <begin position="503"/>
        <end position="514"/>
    </location>
</feature>
<evidence type="ECO:0000256" key="3">
    <source>
        <dbReference type="SAM" id="MobiDB-lite"/>
    </source>
</evidence>
<reference evidence="5 6" key="1">
    <citation type="submission" date="2014-09" db="EMBL/GenBank/DDBJ databases">
        <authorList>
            <person name="Ellenberger Sabrina"/>
        </authorList>
    </citation>
    <scope>NUCLEOTIDE SEQUENCE [LARGE SCALE GENOMIC DNA]</scope>
    <source>
        <strain evidence="5 6">CBS 412.66</strain>
    </source>
</reference>
<keyword evidence="1" id="KW-0863">Zinc-finger</keyword>
<keyword evidence="1" id="KW-0479">Metal-binding</keyword>
<dbReference type="InterPro" id="IPR001878">
    <property type="entry name" value="Znf_CCHC"/>
</dbReference>
<dbReference type="Proteomes" id="UP000054107">
    <property type="component" value="Unassembled WGS sequence"/>
</dbReference>
<evidence type="ECO:0000256" key="1">
    <source>
        <dbReference type="PROSITE-ProRule" id="PRU00047"/>
    </source>
</evidence>
<name>A0A0B7NBE7_9FUNG</name>
<evidence type="ECO:0000259" key="4">
    <source>
        <dbReference type="PROSITE" id="PS50158"/>
    </source>
</evidence>
<accession>A0A0B7NBE7</accession>
<sequence>MDESESDRLCDNLSKLERHAKTLSNNLKSASAAGYHSAGLKISKSDLPKFQFEDNKVKPFPAEDSYKSPFQPTCYLTLCNTAAKTRANTYQICLIFGRSWGNPTVQSFGRNTGPAQTMGTYMPSGSCSFSDVRRAGLFRRPTARQQPCLTNGGPAGCLRILLPTLNRVVLGRGNSSLAKNSKRGEASQPPKQDANNNNKSGAPMMTPAVSTSSGPQLGIKTTPIPIRPGHVKFVSPVSPSTDGDQPQLPAPTEQKQGKQPKGKAPEDLEMRVAPEIPTSHQPSEITSQIKPLVQVVQEGIIDKGIQAALAAGYAVSATVPAGMPLDKTKFASALHQRLAGSLRSVRGLTTYDPRSARELTILFNSKAEQEKLIRSSLPIGNNYNLTFVDKFDPTRRQGKKFTLRGVPPTLTLGNMKEILKSFGEVLKANPMTIKGLPADDIWEVTVRFAEKANMDLPETVTMQGKKVATIPMDGCSLCRESGHVRKDCPKLGVKKITKALEKSSINPTSSEPSSGQKRSRGEIDNSSLTLGETASIVFTPKQKRNQKRAEKHKKKKFFKKTRVDAEGNEDMGRQKSEPRKPAPEEKSPDEGKAE</sequence>
<gene>
    <name evidence="5" type="primary">PARPA_06248.1 scaffold 21360</name>
</gene>
<feature type="region of interest" description="Disordered" evidence="3">
    <location>
        <begin position="499"/>
        <end position="594"/>
    </location>
</feature>
<evidence type="ECO:0000256" key="2">
    <source>
        <dbReference type="SAM" id="Coils"/>
    </source>
</evidence>
<keyword evidence="1" id="KW-0862">Zinc</keyword>
<feature type="coiled-coil region" evidence="2">
    <location>
        <begin position="6"/>
        <end position="33"/>
    </location>
</feature>
<protein>
    <recommendedName>
        <fullName evidence="4">CCHC-type domain-containing protein</fullName>
    </recommendedName>
</protein>
<keyword evidence="6" id="KW-1185">Reference proteome</keyword>
<dbReference type="AlphaFoldDB" id="A0A0B7NBE7"/>